<feature type="binding site" evidence="10">
    <location>
        <position position="27"/>
    </location>
    <ligand>
        <name>Mg(2+)</name>
        <dbReference type="ChEBI" id="CHEBI:18420"/>
    </ligand>
</feature>
<dbReference type="InterPro" id="IPR024156">
    <property type="entry name" value="Small_GTPase_ARF"/>
</dbReference>
<evidence type="ECO:0000256" key="6">
    <source>
        <dbReference type="ARBA" id="ARBA00023034"/>
    </source>
</evidence>
<dbReference type="SMART" id="SM00177">
    <property type="entry name" value="ARF"/>
    <property type="match status" value="1"/>
</dbReference>
<evidence type="ECO:0000256" key="2">
    <source>
        <dbReference type="ARBA" id="ARBA00010290"/>
    </source>
</evidence>
<dbReference type="PANTHER" id="PTHR11711">
    <property type="entry name" value="ADP RIBOSYLATION FACTOR-RELATED"/>
    <property type="match status" value="1"/>
</dbReference>
<dbReference type="InterPro" id="IPR006689">
    <property type="entry name" value="Small_GTPase_ARF/SAR"/>
</dbReference>
<keyword evidence="10" id="KW-0479">Metal-binding</keyword>
<dbReference type="Pfam" id="PF00025">
    <property type="entry name" value="Arf"/>
    <property type="match status" value="1"/>
</dbReference>
<name>A0A6B2LML7_9EUKA</name>
<sequence>MVGLDGAGKTTALYKPLLREAITTKPTIGFNVENLKHNYINFRIWDIGGLKEIRWMWSQYYANVEGIIFVVDSGDEGRMQEVVPEFKQLMSHKDLNNAALLVLANKKDCPTAMSVDHLTEKLSLHSLQHNWHIQPTCATTGEGLYEGLEWLLNYKPSIHI</sequence>
<keyword evidence="6" id="KW-0333">Golgi apparatus</keyword>
<comment type="similarity">
    <text evidence="2 11">Belongs to the small GTPase superfamily. Arf family.</text>
</comment>
<evidence type="ECO:0000256" key="7">
    <source>
        <dbReference type="ARBA" id="ARBA00023134"/>
    </source>
</evidence>
<dbReference type="GO" id="GO:0005794">
    <property type="term" value="C:Golgi apparatus"/>
    <property type="evidence" value="ECO:0007669"/>
    <property type="project" value="UniProtKB-SubCell"/>
</dbReference>
<dbReference type="PRINTS" id="PR00328">
    <property type="entry name" value="SAR1GTPBP"/>
</dbReference>
<dbReference type="NCBIfam" id="TIGR00231">
    <property type="entry name" value="small_GTP"/>
    <property type="match status" value="1"/>
</dbReference>
<reference evidence="12" key="1">
    <citation type="journal article" date="2020" name="J. Eukaryot. Microbiol.">
        <title>De novo Sequencing, Assembly and Annotation of the Transcriptome for the Free-Living Testate Amoeba Arcella intermedia.</title>
        <authorList>
            <person name="Ribeiro G.M."/>
            <person name="Porfirio-Sousa A.L."/>
            <person name="Maurer-Alcala X.X."/>
            <person name="Katz L.A."/>
            <person name="Lahr D.J.G."/>
        </authorList>
    </citation>
    <scope>NUCLEOTIDE SEQUENCE</scope>
</reference>
<dbReference type="CDD" id="cd00878">
    <property type="entry name" value="Arf_Arl"/>
    <property type="match status" value="1"/>
</dbReference>
<evidence type="ECO:0000256" key="1">
    <source>
        <dbReference type="ARBA" id="ARBA00004555"/>
    </source>
</evidence>
<dbReference type="GO" id="GO:0005525">
    <property type="term" value="F:GTP binding"/>
    <property type="evidence" value="ECO:0007669"/>
    <property type="project" value="UniProtKB-KW"/>
</dbReference>
<dbReference type="GO" id="GO:0016192">
    <property type="term" value="P:vesicle-mediated transport"/>
    <property type="evidence" value="ECO:0007669"/>
    <property type="project" value="UniProtKB-KW"/>
</dbReference>
<evidence type="ECO:0000256" key="5">
    <source>
        <dbReference type="ARBA" id="ARBA00022927"/>
    </source>
</evidence>
<comment type="subcellular location">
    <subcellularLocation>
        <location evidence="1">Golgi apparatus</location>
    </subcellularLocation>
</comment>
<dbReference type="GO" id="GO:0030010">
    <property type="term" value="P:establishment of cell polarity"/>
    <property type="evidence" value="ECO:0007669"/>
    <property type="project" value="UniProtKB-ARBA"/>
</dbReference>
<keyword evidence="3 9" id="KW-0547">Nucleotide-binding</keyword>
<evidence type="ECO:0008006" key="13">
    <source>
        <dbReference type="Google" id="ProtNLM"/>
    </source>
</evidence>
<dbReference type="GO" id="GO:0003924">
    <property type="term" value="F:GTPase activity"/>
    <property type="evidence" value="ECO:0007669"/>
    <property type="project" value="InterPro"/>
</dbReference>
<feature type="binding site" evidence="9">
    <location>
        <position position="49"/>
    </location>
    <ligand>
        <name>GTP</name>
        <dbReference type="ChEBI" id="CHEBI:37565"/>
    </ligand>
</feature>
<dbReference type="Gene3D" id="3.40.50.300">
    <property type="entry name" value="P-loop containing nucleotide triphosphate hydrolases"/>
    <property type="match status" value="1"/>
</dbReference>
<evidence type="ECO:0000256" key="4">
    <source>
        <dbReference type="ARBA" id="ARBA00022892"/>
    </source>
</evidence>
<dbReference type="SMART" id="SM00178">
    <property type="entry name" value="SAR"/>
    <property type="match status" value="1"/>
</dbReference>
<dbReference type="SUPFAM" id="SSF52540">
    <property type="entry name" value="P-loop containing nucleoside triphosphate hydrolases"/>
    <property type="match status" value="1"/>
</dbReference>
<keyword evidence="5" id="KW-0813">Transport</keyword>
<protein>
    <recommendedName>
        <fullName evidence="13">ADP-ribosylation factor</fullName>
    </recommendedName>
</protein>
<evidence type="ECO:0000313" key="12">
    <source>
        <dbReference type="EMBL" id="NDV38409.1"/>
    </source>
</evidence>
<dbReference type="AlphaFoldDB" id="A0A6B2LML7"/>
<dbReference type="EMBL" id="GIBP01009440">
    <property type="protein sequence ID" value="NDV38409.1"/>
    <property type="molecule type" value="Transcribed_RNA"/>
</dbReference>
<evidence type="ECO:0000256" key="10">
    <source>
        <dbReference type="PIRSR" id="PIRSR606689-2"/>
    </source>
</evidence>
<keyword evidence="4" id="KW-0931">ER-Golgi transport</keyword>
<dbReference type="FunFam" id="3.40.50.300:FF:000412">
    <property type="entry name" value="ADP-ribosylation factor 1"/>
    <property type="match status" value="1"/>
</dbReference>
<feature type="binding site" evidence="9">
    <location>
        <begin position="3"/>
        <end position="10"/>
    </location>
    <ligand>
        <name>GTP</name>
        <dbReference type="ChEBI" id="CHEBI:37565"/>
    </ligand>
</feature>
<organism evidence="12">
    <name type="scientific">Arcella intermedia</name>
    <dbReference type="NCBI Taxonomy" id="1963864"/>
    <lineage>
        <taxon>Eukaryota</taxon>
        <taxon>Amoebozoa</taxon>
        <taxon>Tubulinea</taxon>
        <taxon>Elardia</taxon>
        <taxon>Arcellinida</taxon>
        <taxon>Sphaerothecina</taxon>
        <taxon>Arcellidae</taxon>
        <taxon>Arcella</taxon>
    </lineage>
</organism>
<dbReference type="GO" id="GO:0046872">
    <property type="term" value="F:metal ion binding"/>
    <property type="evidence" value="ECO:0007669"/>
    <property type="project" value="UniProtKB-KW"/>
</dbReference>
<keyword evidence="5" id="KW-0653">Protein transport</keyword>
<proteinExistence type="inferred from homology"/>
<evidence type="ECO:0000256" key="8">
    <source>
        <dbReference type="ARBA" id="ARBA00059050"/>
    </source>
</evidence>
<feature type="binding site" evidence="9">
    <location>
        <begin position="105"/>
        <end position="108"/>
    </location>
    <ligand>
        <name>GTP</name>
        <dbReference type="ChEBI" id="CHEBI:37565"/>
    </ligand>
</feature>
<dbReference type="InterPro" id="IPR027417">
    <property type="entry name" value="P-loop_NTPase"/>
</dbReference>
<dbReference type="PROSITE" id="PS51417">
    <property type="entry name" value="ARF"/>
    <property type="match status" value="1"/>
</dbReference>
<dbReference type="InterPro" id="IPR005225">
    <property type="entry name" value="Small_GTP-bd"/>
</dbReference>
<dbReference type="GO" id="GO:0015031">
    <property type="term" value="P:protein transport"/>
    <property type="evidence" value="ECO:0007669"/>
    <property type="project" value="UniProtKB-KW"/>
</dbReference>
<evidence type="ECO:0000256" key="11">
    <source>
        <dbReference type="RuleBase" id="RU003925"/>
    </source>
</evidence>
<feature type="binding site" evidence="10">
    <location>
        <position position="10"/>
    </location>
    <ligand>
        <name>Mg(2+)</name>
        <dbReference type="ChEBI" id="CHEBI:18420"/>
    </ligand>
</feature>
<keyword evidence="7 9" id="KW-0342">GTP-binding</keyword>
<keyword evidence="10" id="KW-0460">Magnesium</keyword>
<evidence type="ECO:0000256" key="3">
    <source>
        <dbReference type="ARBA" id="ARBA00022741"/>
    </source>
</evidence>
<evidence type="ECO:0000256" key="9">
    <source>
        <dbReference type="PIRSR" id="PIRSR606689-1"/>
    </source>
</evidence>
<accession>A0A6B2LML7</accession>
<comment type="function">
    <text evidence="8">GTP-binding protein that may be involved in protein trafficking. May modulate vesicle budding and uncoating within the Golgi apparatus.</text>
</comment>